<reference evidence="1 2" key="1">
    <citation type="submission" date="2016-03" db="EMBL/GenBank/DDBJ databases">
        <authorList>
            <person name="Ploux O."/>
        </authorList>
    </citation>
    <scope>NUCLEOTIDE SEQUENCE [LARGE SCALE GENOMIC DNA]</scope>
    <source>
        <strain evidence="1 2">EC13</strain>
    </source>
</reference>
<dbReference type="EMBL" id="LUKD01000001">
    <property type="protein sequence ID" value="KYG69332.1"/>
    <property type="molecule type" value="Genomic_DNA"/>
</dbReference>
<evidence type="ECO:0008006" key="3">
    <source>
        <dbReference type="Google" id="ProtNLM"/>
    </source>
</evidence>
<evidence type="ECO:0000313" key="1">
    <source>
        <dbReference type="EMBL" id="KYG69332.1"/>
    </source>
</evidence>
<accession>A0A162GZZ8</accession>
<gene>
    <name evidence="1" type="ORF">AZI87_09075</name>
</gene>
<dbReference type="RefSeq" id="WP_063206227.1">
    <property type="nucleotide sequence ID" value="NZ_LUKD01000001.1"/>
</dbReference>
<dbReference type="OrthoDB" id="5291053at2"/>
<evidence type="ECO:0000313" key="2">
    <source>
        <dbReference type="Proteomes" id="UP000075799"/>
    </source>
</evidence>
<dbReference type="Proteomes" id="UP000075799">
    <property type="component" value="Unassembled WGS sequence"/>
</dbReference>
<organism evidence="1 2">
    <name type="scientific">Bdellovibrio bacteriovorus</name>
    <dbReference type="NCBI Taxonomy" id="959"/>
    <lineage>
        <taxon>Bacteria</taxon>
        <taxon>Pseudomonadati</taxon>
        <taxon>Bdellovibrionota</taxon>
        <taxon>Bdellovibrionia</taxon>
        <taxon>Bdellovibrionales</taxon>
        <taxon>Pseudobdellovibrionaceae</taxon>
        <taxon>Bdellovibrio</taxon>
    </lineage>
</organism>
<sequence length="228" mass="25122">MKLQERSYSTKILRPKPMVHQEDDGSLIVVATSWGQPEHAQRALDEVVKYVSAAKSDVEVTSPFEFLSCLTDEVNYVRTGILIANDILYRGENKMEYFSGVEVLALFRRGTQLAWAQVGCPSLFIQRKNKSLQPLSVGLDLSSERLGDGESLPPLPAQLLGLEPTCSIQCGHTSVNEGDRLILLASTTIATSLWVSQSEPAELGSVTTKMIQENPEAPFWLGLITVEE</sequence>
<dbReference type="AlphaFoldDB" id="A0A162GZZ8"/>
<comment type="caution">
    <text evidence="1">The sequence shown here is derived from an EMBL/GenBank/DDBJ whole genome shotgun (WGS) entry which is preliminary data.</text>
</comment>
<protein>
    <recommendedName>
        <fullName evidence="3">PPM-type phosphatase domain-containing protein</fullName>
    </recommendedName>
</protein>
<proteinExistence type="predicted"/>
<name>A0A162GZZ8_BDEBC</name>